<reference evidence="1 2" key="1">
    <citation type="submission" date="2016-10" db="EMBL/GenBank/DDBJ databases">
        <authorList>
            <person name="de Groot N.N."/>
        </authorList>
    </citation>
    <scope>NUCLEOTIDE SEQUENCE [LARGE SCALE GENOMIC DNA]</scope>
    <source>
        <strain evidence="1 2">DSM 19803</strain>
    </source>
</reference>
<evidence type="ECO:0000313" key="2">
    <source>
        <dbReference type="Proteomes" id="UP000199296"/>
    </source>
</evidence>
<accession>A0A1G7ZJ37</accession>
<dbReference type="Proteomes" id="UP000199296">
    <property type="component" value="Unassembled WGS sequence"/>
</dbReference>
<dbReference type="RefSeq" id="WP_093370536.1">
    <property type="nucleotide sequence ID" value="NZ_FNCW01000030.1"/>
</dbReference>
<evidence type="ECO:0000313" key="1">
    <source>
        <dbReference type="EMBL" id="SDH08708.1"/>
    </source>
</evidence>
<dbReference type="STRING" id="470826.SAMN04488027_1304"/>
<dbReference type="OrthoDB" id="1493903at2"/>
<organism evidence="1 2">
    <name type="scientific">Psychroflexus sediminis</name>
    <dbReference type="NCBI Taxonomy" id="470826"/>
    <lineage>
        <taxon>Bacteria</taxon>
        <taxon>Pseudomonadati</taxon>
        <taxon>Bacteroidota</taxon>
        <taxon>Flavobacteriia</taxon>
        <taxon>Flavobacteriales</taxon>
        <taxon>Flavobacteriaceae</taxon>
        <taxon>Psychroflexus</taxon>
    </lineage>
</organism>
<evidence type="ECO:0008006" key="3">
    <source>
        <dbReference type="Google" id="ProtNLM"/>
    </source>
</evidence>
<proteinExistence type="predicted"/>
<name>A0A1G7ZJ37_9FLAO</name>
<dbReference type="EMBL" id="FNCW01000030">
    <property type="protein sequence ID" value="SDH08708.1"/>
    <property type="molecule type" value="Genomic_DNA"/>
</dbReference>
<dbReference type="AlphaFoldDB" id="A0A1G7ZJ37"/>
<protein>
    <recommendedName>
        <fullName evidence="3">Cthe-2314-like HEPN domain-containing protein</fullName>
    </recommendedName>
</protein>
<sequence length="224" mass="26918">MENIKKFREDLFNSLKDAVKIQKFIINTRSDFKSDFPFIKNSDIRVSSISTILQHSRILIVKSRFIDFESSSYDLQDILLAERFLRFHYFIDVFSSFENCIRILMRKTENENYYKNPDFVGYIKSQTQTFDNTSVLQFSKLIRNCIHNNGFYFPDKKKKEFLEINYRKKTFNFRIGEPIQFLTWEIIFLIVEDIIKLLINIFNSAKICSVEYFRDPVSLYESIE</sequence>
<gene>
    <name evidence="1" type="ORF">SAMN04488027_1304</name>
</gene>
<keyword evidence="2" id="KW-1185">Reference proteome</keyword>